<name>A0ABY9VJA6_9BACI</name>
<dbReference type="SUPFAM" id="SSF88713">
    <property type="entry name" value="Glycoside hydrolase/deacetylase"/>
    <property type="match status" value="1"/>
</dbReference>
<keyword evidence="4" id="KW-1185">Reference proteome</keyword>
<feature type="chain" id="PRO_5047077710" evidence="2">
    <location>
        <begin position="34"/>
        <end position="587"/>
    </location>
</feature>
<dbReference type="Pfam" id="PF10096">
    <property type="entry name" value="DUF2334"/>
    <property type="match status" value="1"/>
</dbReference>
<dbReference type="InterPro" id="IPR018763">
    <property type="entry name" value="DUF2334"/>
</dbReference>
<reference evidence="3 4" key="1">
    <citation type="submission" date="2023-09" db="EMBL/GenBank/DDBJ databases">
        <title>Microbial mechanism of fulvic acid promoting antimony reduction mineralization in rice fields.</title>
        <authorList>
            <person name="Chen G."/>
            <person name="Lan J."/>
        </authorList>
    </citation>
    <scope>NUCLEOTIDE SEQUENCE [LARGE SCALE GENOMIC DNA]</scope>
    <source>
        <strain evidence="3 4">PS1</strain>
    </source>
</reference>
<evidence type="ECO:0000313" key="4">
    <source>
        <dbReference type="Proteomes" id="UP001303324"/>
    </source>
</evidence>
<accession>A0ABY9VJA6</accession>
<feature type="transmembrane region" description="Helical" evidence="1">
    <location>
        <begin position="551"/>
        <end position="572"/>
    </location>
</feature>
<dbReference type="Proteomes" id="UP001303324">
    <property type="component" value="Chromosome"/>
</dbReference>
<protein>
    <submittedName>
        <fullName evidence="3">Polysaccharide deacetylase family protein</fullName>
    </submittedName>
</protein>
<keyword evidence="2" id="KW-0732">Signal</keyword>
<keyword evidence="1" id="KW-1133">Transmembrane helix</keyword>
<evidence type="ECO:0000256" key="1">
    <source>
        <dbReference type="SAM" id="Phobius"/>
    </source>
</evidence>
<dbReference type="RefSeq" id="WP_311074063.1">
    <property type="nucleotide sequence ID" value="NZ_CP134494.1"/>
</dbReference>
<dbReference type="EMBL" id="CP134494">
    <property type="protein sequence ID" value="WNF23648.1"/>
    <property type="molecule type" value="Genomic_DNA"/>
</dbReference>
<dbReference type="InterPro" id="IPR011330">
    <property type="entry name" value="Glyco_hydro/deAcase_b/a-brl"/>
</dbReference>
<gene>
    <name evidence="3" type="ORF">RH061_03820</name>
</gene>
<evidence type="ECO:0000313" key="3">
    <source>
        <dbReference type="EMBL" id="WNF23648.1"/>
    </source>
</evidence>
<evidence type="ECO:0000256" key="2">
    <source>
        <dbReference type="SAM" id="SignalP"/>
    </source>
</evidence>
<organism evidence="3 4">
    <name type="scientific">Mesobacillus jeotgali</name>
    <dbReference type="NCBI Taxonomy" id="129985"/>
    <lineage>
        <taxon>Bacteria</taxon>
        <taxon>Bacillati</taxon>
        <taxon>Bacillota</taxon>
        <taxon>Bacilli</taxon>
        <taxon>Bacillales</taxon>
        <taxon>Bacillaceae</taxon>
        <taxon>Mesobacillus</taxon>
    </lineage>
</organism>
<feature type="signal peptide" evidence="2">
    <location>
        <begin position="1"/>
        <end position="33"/>
    </location>
</feature>
<keyword evidence="1" id="KW-0472">Membrane</keyword>
<sequence>MLGDQRKHKTLISKKVSLFVLLFCCFFAAVANADMNQDPRTDAKVLVLYTTEGNVRSENVNLLDMLLGHFSKDITFKSASDFGQRDLDGVSVLVYYGEVADLLPDSIAGSVDSFKGTTLAIGHNAEQLGKQLSFFKQERQVAIEELVLVKGGHRSMFEEKRLVSTIDPTDDSIALINGTSSGNVYPIFIKNKSAYYYAPDQMDSLFSIYLGEALHDVFQADHAEGHPAYLRLEDIHPLTDASIFREIATILKKKNIPYIVSVIPVYRDPKTGVESRFSDYPHMLSALKYSQQNGGSIIMHGYTHQYKDDETGEGFEFWDVDANMPVTVPPDQTPEKKNREDFKSEEEYLKFLGKQKAFETDYIKTKVTKAIQEMVGLGLYPLAFEAPHYTMSQSGYEILSDHFSTYIGQLQLGDRDWQIMAPSPYLSYPAFLHGMKLLPETIGFVEPDNDKAIDEMMKAAENQLIVRDGYVAGFYHPYLGVERFKELIERWEKIPNLQWIDLKKMNNYVAVDNISVIASEKEEVTKSVAYFELLKKNPEYYNPHVKSAANYTMWMIVAIAGVMVAIFVFLAIKVQVRRARHGGDHHG</sequence>
<dbReference type="CDD" id="cd10923">
    <property type="entry name" value="CE4_COG5298"/>
    <property type="match status" value="1"/>
</dbReference>
<proteinExistence type="predicted"/>
<keyword evidence="1" id="KW-0812">Transmembrane</keyword>